<protein>
    <submittedName>
        <fullName evidence="1">Uncharacterized protein</fullName>
    </submittedName>
</protein>
<dbReference type="EMBL" id="EQ974347">
    <property type="protein sequence ID" value="EEF30250.1"/>
    <property type="molecule type" value="Genomic_DNA"/>
</dbReference>
<accession>B9T1L1</accession>
<dbReference type="Proteomes" id="UP000008311">
    <property type="component" value="Unassembled WGS sequence"/>
</dbReference>
<reference evidence="2" key="1">
    <citation type="journal article" date="2010" name="Nat. Biotechnol.">
        <title>Draft genome sequence of the oilseed species Ricinus communis.</title>
        <authorList>
            <person name="Chan A.P."/>
            <person name="Crabtree J."/>
            <person name="Zhao Q."/>
            <person name="Lorenzi H."/>
            <person name="Orvis J."/>
            <person name="Puiu D."/>
            <person name="Melake-Berhan A."/>
            <person name="Jones K.M."/>
            <person name="Redman J."/>
            <person name="Chen G."/>
            <person name="Cahoon E.B."/>
            <person name="Gedil M."/>
            <person name="Stanke M."/>
            <person name="Haas B.J."/>
            <person name="Wortman J.R."/>
            <person name="Fraser-Liggett C.M."/>
            <person name="Ravel J."/>
            <person name="Rabinowicz P.D."/>
        </authorList>
    </citation>
    <scope>NUCLEOTIDE SEQUENCE [LARGE SCALE GENOMIC DNA]</scope>
    <source>
        <strain evidence="2">cv. Hale</strain>
    </source>
</reference>
<name>B9T1L1_RICCO</name>
<organism evidence="1 2">
    <name type="scientific">Ricinus communis</name>
    <name type="common">Castor bean</name>
    <dbReference type="NCBI Taxonomy" id="3988"/>
    <lineage>
        <taxon>Eukaryota</taxon>
        <taxon>Viridiplantae</taxon>
        <taxon>Streptophyta</taxon>
        <taxon>Embryophyta</taxon>
        <taxon>Tracheophyta</taxon>
        <taxon>Spermatophyta</taxon>
        <taxon>Magnoliopsida</taxon>
        <taxon>eudicotyledons</taxon>
        <taxon>Gunneridae</taxon>
        <taxon>Pentapetalae</taxon>
        <taxon>rosids</taxon>
        <taxon>fabids</taxon>
        <taxon>Malpighiales</taxon>
        <taxon>Euphorbiaceae</taxon>
        <taxon>Acalyphoideae</taxon>
        <taxon>Acalypheae</taxon>
        <taxon>Ricinus</taxon>
    </lineage>
</organism>
<dbReference type="InParanoid" id="B9T1L1"/>
<keyword evidence="2" id="KW-1185">Reference proteome</keyword>
<proteinExistence type="predicted"/>
<dbReference type="AlphaFoldDB" id="B9T1L1"/>
<evidence type="ECO:0000313" key="1">
    <source>
        <dbReference type="EMBL" id="EEF30250.1"/>
    </source>
</evidence>
<evidence type="ECO:0000313" key="2">
    <source>
        <dbReference type="Proteomes" id="UP000008311"/>
    </source>
</evidence>
<gene>
    <name evidence="1" type="ORF">RCOM_1099820</name>
</gene>
<sequence>MEDYKNVASVNDATSTANAVNNNTSLVALVVSIQLVSSIPYAKPFPDISKI</sequence>